<dbReference type="PANTHER" id="PTHR48098">
    <property type="entry name" value="ENTEROCHELIN ESTERASE-RELATED"/>
    <property type="match status" value="1"/>
</dbReference>
<dbReference type="InterPro" id="IPR000801">
    <property type="entry name" value="Esterase-like"/>
</dbReference>
<dbReference type="Gene3D" id="3.40.50.1820">
    <property type="entry name" value="alpha/beta hydrolase"/>
    <property type="match status" value="1"/>
</dbReference>
<keyword evidence="3" id="KW-1185">Reference proteome</keyword>
<dbReference type="OrthoDB" id="4510758at2"/>
<dbReference type="PANTHER" id="PTHR48098:SF1">
    <property type="entry name" value="DIACYLGLYCEROL ACYLTRANSFERASE_MYCOLYLTRANSFERASE AG85A"/>
    <property type="match status" value="1"/>
</dbReference>
<evidence type="ECO:0000256" key="1">
    <source>
        <dbReference type="SAM" id="SignalP"/>
    </source>
</evidence>
<dbReference type="InterPro" id="IPR050583">
    <property type="entry name" value="Mycobacterial_A85_antigen"/>
</dbReference>
<dbReference type="AlphaFoldDB" id="A0A543FCL3"/>
<dbReference type="Pfam" id="PF00756">
    <property type="entry name" value="Esterase"/>
    <property type="match status" value="1"/>
</dbReference>
<proteinExistence type="predicted"/>
<feature type="chain" id="PRO_5039692589" evidence="1">
    <location>
        <begin position="24"/>
        <end position="349"/>
    </location>
</feature>
<evidence type="ECO:0000313" key="2">
    <source>
        <dbReference type="EMBL" id="TQM31629.1"/>
    </source>
</evidence>
<feature type="signal peptide" evidence="1">
    <location>
        <begin position="1"/>
        <end position="23"/>
    </location>
</feature>
<protein>
    <submittedName>
        <fullName evidence="2">S-formylglutathione hydrolase FrmB</fullName>
    </submittedName>
</protein>
<dbReference type="SUPFAM" id="SSF53474">
    <property type="entry name" value="alpha/beta-Hydrolases"/>
    <property type="match status" value="1"/>
</dbReference>
<dbReference type="GO" id="GO:0016747">
    <property type="term" value="F:acyltransferase activity, transferring groups other than amino-acyl groups"/>
    <property type="evidence" value="ECO:0007669"/>
    <property type="project" value="TreeGrafter"/>
</dbReference>
<sequence length="349" mass="36436">MRRTRSRSAAAAAAIALLCGATAAGVGSASAAATDSLAAQDVRTQADGSRIVDTTVLDERNLRLQVYSAAMGRIIEIDVQRPADASAPRPTLYLLAGAGGGEDTATWQQRTTVLQFLATKDVNVVQPVGGAFTYYTDWRSTDPALGVNKWQTFLTEELPPLIDRALGTNGVNAIAGLSMSGTSVLQLPIAAPGLYRAVAAYSGCAQISDPVGYNFVKTVVSAGGGDTTNMYGPQGDPQWAANDPYRNAEGLRGLELFLSTGTGIPGQWDTLDGPYALPGVGGLANQLTVGGALEAASNYCTHNMQTRLNELGIPATFDFQPVGTHSWGYWEDALVASWPVLAKGLGLPA</sequence>
<dbReference type="RefSeq" id="WP_141809677.1">
    <property type="nucleotide sequence ID" value="NZ_VFPG01000001.1"/>
</dbReference>
<dbReference type="InterPro" id="IPR029058">
    <property type="entry name" value="AB_hydrolase_fold"/>
</dbReference>
<gene>
    <name evidence="2" type="ORF">FB390_3292</name>
</gene>
<dbReference type="EMBL" id="VFPG01000001">
    <property type="protein sequence ID" value="TQM31629.1"/>
    <property type="molecule type" value="Genomic_DNA"/>
</dbReference>
<accession>A0A543FCL3</accession>
<evidence type="ECO:0000313" key="3">
    <source>
        <dbReference type="Proteomes" id="UP000316331"/>
    </source>
</evidence>
<dbReference type="Proteomes" id="UP000316331">
    <property type="component" value="Unassembled WGS sequence"/>
</dbReference>
<organism evidence="2 3">
    <name type="scientific">Nocardia bhagyanarayanae</name>
    <dbReference type="NCBI Taxonomy" id="1215925"/>
    <lineage>
        <taxon>Bacteria</taxon>
        <taxon>Bacillati</taxon>
        <taxon>Actinomycetota</taxon>
        <taxon>Actinomycetes</taxon>
        <taxon>Mycobacteriales</taxon>
        <taxon>Nocardiaceae</taxon>
        <taxon>Nocardia</taxon>
    </lineage>
</organism>
<keyword evidence="1" id="KW-0732">Signal</keyword>
<keyword evidence="2" id="KW-0378">Hydrolase</keyword>
<dbReference type="GO" id="GO:0016787">
    <property type="term" value="F:hydrolase activity"/>
    <property type="evidence" value="ECO:0007669"/>
    <property type="project" value="UniProtKB-KW"/>
</dbReference>
<comment type="caution">
    <text evidence="2">The sequence shown here is derived from an EMBL/GenBank/DDBJ whole genome shotgun (WGS) entry which is preliminary data.</text>
</comment>
<reference evidence="2 3" key="1">
    <citation type="submission" date="2019-06" db="EMBL/GenBank/DDBJ databases">
        <title>Sequencing the genomes of 1000 actinobacteria strains.</title>
        <authorList>
            <person name="Klenk H.-P."/>
        </authorList>
    </citation>
    <scope>NUCLEOTIDE SEQUENCE [LARGE SCALE GENOMIC DNA]</scope>
    <source>
        <strain evidence="2 3">DSM 103495</strain>
    </source>
</reference>
<name>A0A543FCL3_9NOCA</name>